<dbReference type="AlphaFoldDB" id="A0A9W7XMD9"/>
<name>A0A9W7XMD9_9FUNG</name>
<keyword evidence="3" id="KW-1185">Reference proteome</keyword>
<proteinExistence type="predicted"/>
<comment type="caution">
    <text evidence="2">The sequence shown here is derived from an EMBL/GenBank/DDBJ whole genome shotgun (WGS) entry which is preliminary data.</text>
</comment>
<accession>A0A9W7XMD9</accession>
<feature type="region of interest" description="Disordered" evidence="1">
    <location>
        <begin position="1"/>
        <end position="113"/>
    </location>
</feature>
<feature type="compositionally biased region" description="Basic residues" evidence="1">
    <location>
        <begin position="1"/>
        <end position="10"/>
    </location>
</feature>
<protein>
    <submittedName>
        <fullName evidence="2">Uncharacterized protein</fullName>
    </submittedName>
</protein>
<reference evidence="2" key="1">
    <citation type="submission" date="2022-07" db="EMBL/GenBank/DDBJ databases">
        <title>Phylogenomic reconstructions and comparative analyses of Kickxellomycotina fungi.</title>
        <authorList>
            <person name="Reynolds N.K."/>
            <person name="Stajich J.E."/>
            <person name="Barry K."/>
            <person name="Grigoriev I.V."/>
            <person name="Crous P."/>
            <person name="Smith M.E."/>
        </authorList>
    </citation>
    <scope>NUCLEOTIDE SEQUENCE</scope>
    <source>
        <strain evidence="2">NBRC 105413</strain>
    </source>
</reference>
<evidence type="ECO:0000313" key="3">
    <source>
        <dbReference type="Proteomes" id="UP001145021"/>
    </source>
</evidence>
<feature type="region of interest" description="Disordered" evidence="1">
    <location>
        <begin position="134"/>
        <end position="191"/>
    </location>
</feature>
<feature type="compositionally biased region" description="Basic and acidic residues" evidence="1">
    <location>
        <begin position="167"/>
        <end position="180"/>
    </location>
</feature>
<feature type="compositionally biased region" description="Polar residues" evidence="1">
    <location>
        <begin position="34"/>
        <end position="52"/>
    </location>
</feature>
<dbReference type="Proteomes" id="UP001145021">
    <property type="component" value="Unassembled WGS sequence"/>
</dbReference>
<organism evidence="2 3">
    <name type="scientific">Coemansia asiatica</name>
    <dbReference type="NCBI Taxonomy" id="1052880"/>
    <lineage>
        <taxon>Eukaryota</taxon>
        <taxon>Fungi</taxon>
        <taxon>Fungi incertae sedis</taxon>
        <taxon>Zoopagomycota</taxon>
        <taxon>Kickxellomycotina</taxon>
        <taxon>Kickxellomycetes</taxon>
        <taxon>Kickxellales</taxon>
        <taxon>Kickxellaceae</taxon>
        <taxon>Coemansia</taxon>
    </lineage>
</organism>
<sequence>MHPVSSKRKHDVLMMPPQPASPHPFTTGLPQHLSIFSNKEAQQAPKSPNSSNNKRRRTIKDALEPVDPGMVQRGGGKKRKDSGMDIVATKKPRKDQSEPVVDVESSEDEEDGFPRLRVLDLPLSIRAQAFLQNDRKDIRSGQSNRDAQQCNALVLYKPPPPTVGVKNSRDEQREKQKQDKLIAASPSMDID</sequence>
<dbReference type="EMBL" id="JANBOH010000092">
    <property type="protein sequence ID" value="KAJ1645704.1"/>
    <property type="molecule type" value="Genomic_DNA"/>
</dbReference>
<feature type="compositionally biased region" description="Polar residues" evidence="1">
    <location>
        <begin position="140"/>
        <end position="151"/>
    </location>
</feature>
<gene>
    <name evidence="2" type="ORF">LPJ64_002721</name>
</gene>
<evidence type="ECO:0000313" key="2">
    <source>
        <dbReference type="EMBL" id="KAJ1645704.1"/>
    </source>
</evidence>
<evidence type="ECO:0000256" key="1">
    <source>
        <dbReference type="SAM" id="MobiDB-lite"/>
    </source>
</evidence>